<name>A0A1I6KHR3_9FIRM</name>
<feature type="transmembrane region" description="Helical" evidence="13">
    <location>
        <begin position="62"/>
        <end position="80"/>
    </location>
</feature>
<keyword evidence="4" id="KW-0808">Transferase</keyword>
<feature type="transmembrane region" description="Helical" evidence="13">
    <location>
        <begin position="92"/>
        <end position="110"/>
    </location>
</feature>
<keyword evidence="3" id="KW-0444">Lipid biosynthesis</keyword>
<dbReference type="Pfam" id="PF13396">
    <property type="entry name" value="PLDc_N"/>
    <property type="match status" value="1"/>
</dbReference>
<keyword evidence="7 13" id="KW-1133">Transmembrane helix</keyword>
<dbReference type="InterPro" id="IPR025202">
    <property type="entry name" value="PLD-like_dom"/>
</dbReference>
<dbReference type="AlphaFoldDB" id="A0A1I6KHR3"/>
<keyword evidence="9 13" id="KW-0472">Membrane</keyword>
<keyword evidence="2" id="KW-1003">Cell membrane</keyword>
<evidence type="ECO:0000256" key="4">
    <source>
        <dbReference type="ARBA" id="ARBA00022679"/>
    </source>
</evidence>
<keyword evidence="8" id="KW-0443">Lipid metabolism</keyword>
<reference evidence="15 16" key="1">
    <citation type="submission" date="2016-10" db="EMBL/GenBank/DDBJ databases">
        <authorList>
            <person name="de Groot N.N."/>
        </authorList>
    </citation>
    <scope>NUCLEOTIDE SEQUENCE [LARGE SCALE GENOMIC DNA]</scope>
    <source>
        <strain evidence="15 16">743A</strain>
    </source>
</reference>
<dbReference type="PANTHER" id="PTHR21248">
    <property type="entry name" value="CARDIOLIPIN SYNTHASE"/>
    <property type="match status" value="1"/>
</dbReference>
<evidence type="ECO:0000256" key="6">
    <source>
        <dbReference type="ARBA" id="ARBA00022737"/>
    </source>
</evidence>
<dbReference type="SUPFAM" id="SSF56024">
    <property type="entry name" value="Phospholipase D/nuclease"/>
    <property type="match status" value="2"/>
</dbReference>
<feature type="transmembrane region" description="Helical" evidence="13">
    <location>
        <begin position="33"/>
        <end position="56"/>
    </location>
</feature>
<dbReference type="RefSeq" id="WP_092561139.1">
    <property type="nucleotide sequence ID" value="NZ_FOYZ01000009.1"/>
</dbReference>
<dbReference type="PROSITE" id="PS50035">
    <property type="entry name" value="PLD"/>
    <property type="match status" value="1"/>
</dbReference>
<evidence type="ECO:0000256" key="9">
    <source>
        <dbReference type="ARBA" id="ARBA00023136"/>
    </source>
</evidence>
<dbReference type="InterPro" id="IPR027379">
    <property type="entry name" value="CLS_N"/>
</dbReference>
<dbReference type="EC" id="2.7.8.-" evidence="12"/>
<gene>
    <name evidence="15" type="ORF">SAMN05661086_02430</name>
</gene>
<evidence type="ECO:0000256" key="8">
    <source>
        <dbReference type="ARBA" id="ARBA00023098"/>
    </source>
</evidence>
<evidence type="ECO:0000259" key="14">
    <source>
        <dbReference type="PROSITE" id="PS50035"/>
    </source>
</evidence>
<keyword evidence="10" id="KW-0594">Phospholipid biosynthesis</keyword>
<dbReference type="CDD" id="cd09154">
    <property type="entry name" value="PLDc_SMU_988_like_1"/>
    <property type="match status" value="1"/>
</dbReference>
<evidence type="ECO:0000256" key="11">
    <source>
        <dbReference type="ARBA" id="ARBA00023264"/>
    </source>
</evidence>
<dbReference type="GO" id="GO:0032049">
    <property type="term" value="P:cardiolipin biosynthetic process"/>
    <property type="evidence" value="ECO:0007669"/>
    <property type="project" value="UniProtKB-UniRule"/>
</dbReference>
<dbReference type="SMART" id="SM00155">
    <property type="entry name" value="PLDc"/>
    <property type="match status" value="2"/>
</dbReference>
<evidence type="ECO:0000256" key="12">
    <source>
        <dbReference type="NCBIfam" id="TIGR04265"/>
    </source>
</evidence>
<keyword evidence="5 13" id="KW-0812">Transmembrane</keyword>
<dbReference type="GO" id="GO:0005886">
    <property type="term" value="C:plasma membrane"/>
    <property type="evidence" value="ECO:0007669"/>
    <property type="project" value="UniProtKB-SubCell"/>
</dbReference>
<dbReference type="Proteomes" id="UP000199659">
    <property type="component" value="Unassembled WGS sequence"/>
</dbReference>
<dbReference type="InterPro" id="IPR022924">
    <property type="entry name" value="Cardiolipin_synthase"/>
</dbReference>
<keyword evidence="6" id="KW-0677">Repeat</keyword>
<evidence type="ECO:0000256" key="1">
    <source>
        <dbReference type="ARBA" id="ARBA00004651"/>
    </source>
</evidence>
<protein>
    <recommendedName>
        <fullName evidence="12">Cardiolipin synthase</fullName>
        <ecNumber evidence="12">2.7.8.-</ecNumber>
    </recommendedName>
</protein>
<evidence type="ECO:0000256" key="13">
    <source>
        <dbReference type="SAM" id="Phobius"/>
    </source>
</evidence>
<dbReference type="STRING" id="37658.SAMN05661086_02430"/>
<evidence type="ECO:0000313" key="15">
    <source>
        <dbReference type="EMBL" id="SFR90782.1"/>
    </source>
</evidence>
<dbReference type="GO" id="GO:0008808">
    <property type="term" value="F:cardiolipin synthase activity"/>
    <property type="evidence" value="ECO:0007669"/>
    <property type="project" value="UniProtKB-UniRule"/>
</dbReference>
<dbReference type="InterPro" id="IPR001736">
    <property type="entry name" value="PLipase_D/transphosphatidylase"/>
</dbReference>
<proteinExistence type="predicted"/>
<accession>A0A1I6KHR3</accession>
<dbReference type="Pfam" id="PF13091">
    <property type="entry name" value="PLDc_2"/>
    <property type="match status" value="2"/>
</dbReference>
<evidence type="ECO:0000256" key="10">
    <source>
        <dbReference type="ARBA" id="ARBA00023209"/>
    </source>
</evidence>
<evidence type="ECO:0000256" key="7">
    <source>
        <dbReference type="ARBA" id="ARBA00022989"/>
    </source>
</evidence>
<organism evidence="15 16">
    <name type="scientific">Anaeromicropila populeti</name>
    <dbReference type="NCBI Taxonomy" id="37658"/>
    <lineage>
        <taxon>Bacteria</taxon>
        <taxon>Bacillati</taxon>
        <taxon>Bacillota</taxon>
        <taxon>Clostridia</taxon>
        <taxon>Lachnospirales</taxon>
        <taxon>Lachnospiraceae</taxon>
        <taxon>Anaeromicropila</taxon>
    </lineage>
</organism>
<sequence length="533" mass="62433">MNERDNRESWFSEHPGNLKDELKGRIENSLSGFLRGCLVGLLVLLQFAIIIILPFILQNVTIYFYIVLEIFSIILVLNLVNDNRSPSYKIAWICIALALPISGHIMYLLWGKPDSKKKIERDILRIMRHGFSYAIHDKQTEEEFYLENPSQRRISRYMSNEGFPLYKNNQIDYYPMAEDVFRVIFEELEKAEHFILIDFFIVAEGGIWDKLYEILVRKIKSGVEVKFLYDDFGAMIRTEKHFKRKLEQDGFQVRVFNPIHKYTDKLYMNYRSHQKIIVIDGNIGFTGGFNIADEYANLVERFGIWKDNAIRLKGEAVWGLTITFFQMWEVCGGYTMVDYNKYRPTAQFPESKVYCQVISDGPANNPNNPIENIYKQMIYYAAEFLYITTPYLIIEDDMKEALIAAAKGGVDVRILTPYIPDKPHVKLITNYNYGYLLKNGVRIYEYTPGFLHAKTIINENSGVVGTINMDYRSFYLHYENGVWICNNEVIQTVKEDLVSAMEESHEITYEEWRSRPFFMKVKQAVLNMFSTLM</sequence>
<keyword evidence="16" id="KW-1185">Reference proteome</keyword>
<evidence type="ECO:0000256" key="5">
    <source>
        <dbReference type="ARBA" id="ARBA00022692"/>
    </source>
</evidence>
<evidence type="ECO:0000256" key="3">
    <source>
        <dbReference type="ARBA" id="ARBA00022516"/>
    </source>
</evidence>
<dbReference type="OrthoDB" id="9762009at2"/>
<evidence type="ECO:0000313" key="16">
    <source>
        <dbReference type="Proteomes" id="UP000199659"/>
    </source>
</evidence>
<dbReference type="PANTHER" id="PTHR21248:SF22">
    <property type="entry name" value="PHOSPHOLIPASE D"/>
    <property type="match status" value="1"/>
</dbReference>
<dbReference type="Gene3D" id="3.30.870.10">
    <property type="entry name" value="Endonuclease Chain A"/>
    <property type="match status" value="2"/>
</dbReference>
<evidence type="ECO:0000256" key="2">
    <source>
        <dbReference type="ARBA" id="ARBA00022475"/>
    </source>
</evidence>
<comment type="subcellular location">
    <subcellularLocation>
        <location evidence="1">Cell membrane</location>
        <topology evidence="1">Multi-pass membrane protein</topology>
    </subcellularLocation>
</comment>
<dbReference type="NCBIfam" id="TIGR04265">
    <property type="entry name" value="bac_cardiolipin"/>
    <property type="match status" value="1"/>
</dbReference>
<feature type="domain" description="PLD phosphodiesterase" evidence="14">
    <location>
        <begin position="268"/>
        <end position="295"/>
    </location>
</feature>
<keyword evidence="11" id="KW-1208">Phospholipid metabolism</keyword>
<dbReference type="EMBL" id="FOYZ01000009">
    <property type="protein sequence ID" value="SFR90782.1"/>
    <property type="molecule type" value="Genomic_DNA"/>
</dbReference>